<name>A5FTJ2_ACICJ</name>
<gene>
    <name evidence="1" type="ordered locus">Acry_3312</name>
</gene>
<accession>A5FTJ2</accession>
<evidence type="ECO:0000313" key="1">
    <source>
        <dbReference type="EMBL" id="ABQ28924.1"/>
    </source>
</evidence>
<dbReference type="Proteomes" id="UP000000245">
    <property type="component" value="Plasmid pACRY02"/>
</dbReference>
<dbReference type="KEGG" id="acr:Acry_3312"/>
<proteinExistence type="predicted"/>
<evidence type="ECO:0000313" key="2">
    <source>
        <dbReference type="Proteomes" id="UP000000245"/>
    </source>
</evidence>
<organism evidence="1 2">
    <name type="scientific">Acidiphilium cryptum (strain JF-5)</name>
    <dbReference type="NCBI Taxonomy" id="349163"/>
    <lineage>
        <taxon>Bacteria</taxon>
        <taxon>Pseudomonadati</taxon>
        <taxon>Pseudomonadota</taxon>
        <taxon>Alphaproteobacteria</taxon>
        <taxon>Acetobacterales</taxon>
        <taxon>Acidocellaceae</taxon>
        <taxon>Acidiphilium</taxon>
    </lineage>
</organism>
<dbReference type="EMBL" id="CP000690">
    <property type="protein sequence ID" value="ABQ28924.1"/>
    <property type="molecule type" value="Genomic_DNA"/>
</dbReference>
<keyword evidence="2" id="KW-1185">Reference proteome</keyword>
<reference evidence="1 2" key="1">
    <citation type="submission" date="2007-05" db="EMBL/GenBank/DDBJ databases">
        <title>Complete sequence of plasmid2 pACRY02 of Acidiphilium cryptum JF-5.</title>
        <authorList>
            <consortium name="US DOE Joint Genome Institute"/>
            <person name="Copeland A."/>
            <person name="Lucas S."/>
            <person name="Lapidus A."/>
            <person name="Barry K."/>
            <person name="Detter J.C."/>
            <person name="Glavina del Rio T."/>
            <person name="Hammon N."/>
            <person name="Israni S."/>
            <person name="Dalin E."/>
            <person name="Tice H."/>
            <person name="Pitluck S."/>
            <person name="Sims D."/>
            <person name="Brettin T."/>
            <person name="Bruce D."/>
            <person name="Han C."/>
            <person name="Schmutz J."/>
            <person name="Larimer F."/>
            <person name="Land M."/>
            <person name="Hauser L."/>
            <person name="Kyrpides N."/>
            <person name="Kim E."/>
            <person name="Magnuson T."/>
            <person name="Richardson P."/>
        </authorList>
    </citation>
    <scope>NUCLEOTIDE SEQUENCE [LARGE SCALE GENOMIC DNA]</scope>
    <source>
        <strain evidence="1 2">JF-5</strain>
        <plasmid evidence="2">Plasmid pACRY02</plasmid>
    </source>
</reference>
<protein>
    <submittedName>
        <fullName evidence="1">Uncharacterized protein</fullName>
    </submittedName>
</protein>
<geneLocation type="plasmid" evidence="1 2">
    <name>pACRY02</name>
</geneLocation>
<keyword evidence="1" id="KW-0614">Plasmid</keyword>
<dbReference type="AlphaFoldDB" id="A5FTJ2"/>
<dbReference type="HOGENOM" id="CLU_2447915_0_0_5"/>
<sequence>MSDERPPLSPTEKIRDQLREALAAVNGLELEHSFGKLLDALHEAAVNGVQLTEAHNQIIGLIRRRVETTWPETVFGYRGELEAPPDDEV</sequence>
<dbReference type="RefSeq" id="WP_011930728.1">
    <property type="nucleotide sequence ID" value="NC_009468.1"/>
</dbReference>